<keyword evidence="1" id="KW-0472">Membrane</keyword>
<keyword evidence="1" id="KW-0812">Transmembrane</keyword>
<evidence type="ECO:0000256" key="1">
    <source>
        <dbReference type="SAM" id="Phobius"/>
    </source>
</evidence>
<proteinExistence type="predicted"/>
<protein>
    <submittedName>
        <fullName evidence="2">Uncharacterized protein</fullName>
    </submittedName>
</protein>
<dbReference type="InterPro" id="IPR036691">
    <property type="entry name" value="Endo/exonu/phosph_ase_sf"/>
</dbReference>
<evidence type="ECO:0000313" key="3">
    <source>
        <dbReference type="Proteomes" id="UP001472677"/>
    </source>
</evidence>
<dbReference type="SUPFAM" id="SSF56219">
    <property type="entry name" value="DNase I-like"/>
    <property type="match status" value="1"/>
</dbReference>
<keyword evidence="1" id="KW-1133">Transmembrane helix</keyword>
<feature type="transmembrane region" description="Helical" evidence="1">
    <location>
        <begin position="12"/>
        <end position="34"/>
    </location>
</feature>
<keyword evidence="3" id="KW-1185">Reference proteome</keyword>
<evidence type="ECO:0000313" key="2">
    <source>
        <dbReference type="EMBL" id="KAK8523582.1"/>
    </source>
</evidence>
<dbReference type="EMBL" id="JBBPBM010000043">
    <property type="protein sequence ID" value="KAK8523582.1"/>
    <property type="molecule type" value="Genomic_DNA"/>
</dbReference>
<comment type="caution">
    <text evidence="2">The sequence shown here is derived from an EMBL/GenBank/DDBJ whole genome shotgun (WGS) entry which is preliminary data.</text>
</comment>
<name>A0ABR2CUV2_9ROSI</name>
<dbReference type="PANTHER" id="PTHR33710">
    <property type="entry name" value="BNAC02G09200D PROTEIN"/>
    <property type="match status" value="1"/>
</dbReference>
<sequence length="271" mass="31525">MILDFCWCVLYLKVWLQVFLFLYVVFLVLLLPLLCLPCVILDFSVFLEDCCLAFPCLLFLGIETKKNQRYLESLKTRNSFSGSFYVDPRGLARSLALWWTNNLSVTILKSSPNFIDTRVSFNDEDPWQYDKEGGASVNKYKAQWFLDFMDASKLIELPVKEGMFTCSNLRSDNDAIVERLDKILVSNDWSLAYPKAIGILEAAVASDHNPVILLFEGLKKKIKKVFKFESRWLLEEECHSNIREAWEENLRCTGYLKLNRKLKSTRVKLKK</sequence>
<organism evidence="2 3">
    <name type="scientific">Hibiscus sabdariffa</name>
    <name type="common">roselle</name>
    <dbReference type="NCBI Taxonomy" id="183260"/>
    <lineage>
        <taxon>Eukaryota</taxon>
        <taxon>Viridiplantae</taxon>
        <taxon>Streptophyta</taxon>
        <taxon>Embryophyta</taxon>
        <taxon>Tracheophyta</taxon>
        <taxon>Spermatophyta</taxon>
        <taxon>Magnoliopsida</taxon>
        <taxon>eudicotyledons</taxon>
        <taxon>Gunneridae</taxon>
        <taxon>Pentapetalae</taxon>
        <taxon>rosids</taxon>
        <taxon>malvids</taxon>
        <taxon>Malvales</taxon>
        <taxon>Malvaceae</taxon>
        <taxon>Malvoideae</taxon>
        <taxon>Hibiscus</taxon>
    </lineage>
</organism>
<dbReference type="Gene3D" id="3.60.10.10">
    <property type="entry name" value="Endonuclease/exonuclease/phosphatase"/>
    <property type="match status" value="1"/>
</dbReference>
<accession>A0ABR2CUV2</accession>
<reference evidence="2 3" key="1">
    <citation type="journal article" date="2024" name="G3 (Bethesda)">
        <title>Genome assembly of Hibiscus sabdariffa L. provides insights into metabolisms of medicinal natural products.</title>
        <authorList>
            <person name="Kim T."/>
        </authorList>
    </citation>
    <scope>NUCLEOTIDE SEQUENCE [LARGE SCALE GENOMIC DNA]</scope>
    <source>
        <strain evidence="2">TK-2024</strain>
        <tissue evidence="2">Old leaves</tissue>
    </source>
</reference>
<feature type="transmembrane region" description="Helical" evidence="1">
    <location>
        <begin position="40"/>
        <end position="62"/>
    </location>
</feature>
<gene>
    <name evidence="2" type="ORF">V6N12_048099</name>
</gene>
<dbReference type="Proteomes" id="UP001472677">
    <property type="component" value="Unassembled WGS sequence"/>
</dbReference>
<dbReference type="PANTHER" id="PTHR33710:SF79">
    <property type="entry name" value="OS06G0205337 PROTEIN"/>
    <property type="match status" value="1"/>
</dbReference>